<dbReference type="EMBL" id="CM007368">
    <property type="protein sequence ID" value="OIW07376.1"/>
    <property type="molecule type" value="Genomic_DNA"/>
</dbReference>
<dbReference type="PANTHER" id="PTHR36366">
    <property type="entry name" value="PROTEIN RDM1"/>
    <property type="match status" value="1"/>
</dbReference>
<dbReference type="STRING" id="3871.A0A4P1RC11"/>
<dbReference type="InterPro" id="IPR036319">
    <property type="entry name" value="RDM1_sf"/>
</dbReference>
<dbReference type="Proteomes" id="UP000188354">
    <property type="component" value="Chromosome LG08"/>
</dbReference>
<dbReference type="AlphaFoldDB" id="A0A4P1RC11"/>
<dbReference type="OrthoDB" id="1906229at2759"/>
<dbReference type="SUPFAM" id="SSF109920">
    <property type="entry name" value="Hypothetical protein At3g22680"/>
    <property type="match status" value="1"/>
</dbReference>
<dbReference type="Gramene" id="OIW07376">
    <property type="protein sequence ID" value="OIW07376"/>
    <property type="gene ID" value="TanjilG_10211"/>
</dbReference>
<dbReference type="Gene3D" id="1.20.120.690">
    <property type="entry name" value="RDM1 protein domain"/>
    <property type="match status" value="1"/>
</dbReference>
<accession>A0A4P1RC11</accession>
<dbReference type="InterPro" id="IPR015270">
    <property type="entry name" value="RDM1_plant"/>
</dbReference>
<organism evidence="2 3">
    <name type="scientific">Lupinus angustifolius</name>
    <name type="common">Narrow-leaved blue lupine</name>
    <dbReference type="NCBI Taxonomy" id="3871"/>
    <lineage>
        <taxon>Eukaryota</taxon>
        <taxon>Viridiplantae</taxon>
        <taxon>Streptophyta</taxon>
        <taxon>Embryophyta</taxon>
        <taxon>Tracheophyta</taxon>
        <taxon>Spermatophyta</taxon>
        <taxon>Magnoliopsida</taxon>
        <taxon>eudicotyledons</taxon>
        <taxon>Gunneridae</taxon>
        <taxon>Pentapetalae</taxon>
        <taxon>rosids</taxon>
        <taxon>fabids</taxon>
        <taxon>Fabales</taxon>
        <taxon>Fabaceae</taxon>
        <taxon>Papilionoideae</taxon>
        <taxon>50 kb inversion clade</taxon>
        <taxon>genistoids sensu lato</taxon>
        <taxon>core genistoids</taxon>
        <taxon>Genisteae</taxon>
        <taxon>Lupinus</taxon>
    </lineage>
</organism>
<sequence>MSSNHNSGSDSETESDDNISLLAASRFGVKAKKKDEKLSKSDGGNVRSKRIEKKKKLLSAEEANEVGQQHKVIVNVDKDDLVELATKYQKCMKKWPIPIGRFSHAMAVNWKGMAEILERLYGQQLHYLTHMMCKEWDKSRFGSEDEGKPLNDIIDWSDAEDTIWHVEEVHRLLTSPTHLAMLWSNDPEHRAYVDEVVPSS</sequence>
<name>A0A4P1RC11_LUPAN</name>
<reference evidence="2 3" key="1">
    <citation type="journal article" date="2017" name="Plant Biotechnol. J.">
        <title>A comprehensive draft genome sequence for lupin (Lupinus angustifolius), an emerging health food: insights into plant-microbe interactions and legume evolution.</title>
        <authorList>
            <person name="Hane J.K."/>
            <person name="Ming Y."/>
            <person name="Kamphuis L.G."/>
            <person name="Nelson M.N."/>
            <person name="Garg G."/>
            <person name="Atkins C.A."/>
            <person name="Bayer P.E."/>
            <person name="Bravo A."/>
            <person name="Bringans S."/>
            <person name="Cannon S."/>
            <person name="Edwards D."/>
            <person name="Foley R."/>
            <person name="Gao L.L."/>
            <person name="Harrison M.J."/>
            <person name="Huang W."/>
            <person name="Hurgobin B."/>
            <person name="Li S."/>
            <person name="Liu C.W."/>
            <person name="McGrath A."/>
            <person name="Morahan G."/>
            <person name="Murray J."/>
            <person name="Weller J."/>
            <person name="Jian J."/>
            <person name="Singh K.B."/>
        </authorList>
    </citation>
    <scope>NUCLEOTIDE SEQUENCE</scope>
    <source>
        <strain evidence="3">cv. Tanjil</strain>
        <tissue evidence="2">Whole plant</tissue>
    </source>
</reference>
<proteinExistence type="predicted"/>
<keyword evidence="3" id="KW-1185">Reference proteome</keyword>
<protein>
    <recommendedName>
        <fullName evidence="4">Protein RDM1</fullName>
    </recommendedName>
</protein>
<evidence type="ECO:0000313" key="2">
    <source>
        <dbReference type="EMBL" id="OIW07376.1"/>
    </source>
</evidence>
<gene>
    <name evidence="2" type="ORF">TanjilG_10211</name>
</gene>
<feature type="region of interest" description="Disordered" evidence="1">
    <location>
        <begin position="29"/>
        <end position="53"/>
    </location>
</feature>
<evidence type="ECO:0000256" key="1">
    <source>
        <dbReference type="SAM" id="MobiDB-lite"/>
    </source>
</evidence>
<dbReference type="Pfam" id="PF09187">
    <property type="entry name" value="RdDM_RDM1"/>
    <property type="match status" value="1"/>
</dbReference>
<evidence type="ECO:0008006" key="4">
    <source>
        <dbReference type="Google" id="ProtNLM"/>
    </source>
</evidence>
<dbReference type="KEGG" id="lang:109353791"/>
<dbReference type="PANTHER" id="PTHR36366:SF3">
    <property type="entry name" value="PROTEIN RDM1"/>
    <property type="match status" value="1"/>
</dbReference>
<dbReference type="GO" id="GO:0000419">
    <property type="term" value="C:RNA polymerase V complex"/>
    <property type="evidence" value="ECO:0007669"/>
    <property type="project" value="TreeGrafter"/>
</dbReference>
<evidence type="ECO:0000313" key="3">
    <source>
        <dbReference type="Proteomes" id="UP000188354"/>
    </source>
</evidence>
<dbReference type="GO" id="GO:0080188">
    <property type="term" value="P:gene silencing by siRNA-directed DNA methylation"/>
    <property type="evidence" value="ECO:0007669"/>
    <property type="project" value="InterPro"/>
</dbReference>